<accession>A0A392NTR6</accession>
<dbReference type="Proteomes" id="UP000265520">
    <property type="component" value="Unassembled WGS sequence"/>
</dbReference>
<evidence type="ECO:0000313" key="1">
    <source>
        <dbReference type="EMBL" id="MCI02794.1"/>
    </source>
</evidence>
<evidence type="ECO:0000313" key="2">
    <source>
        <dbReference type="Proteomes" id="UP000265520"/>
    </source>
</evidence>
<dbReference type="AlphaFoldDB" id="A0A392NTR6"/>
<keyword evidence="2" id="KW-1185">Reference proteome</keyword>
<comment type="caution">
    <text evidence="1">The sequence shown here is derived from an EMBL/GenBank/DDBJ whole genome shotgun (WGS) entry which is preliminary data.</text>
</comment>
<dbReference type="EMBL" id="LXQA010050198">
    <property type="protein sequence ID" value="MCI02794.1"/>
    <property type="molecule type" value="Genomic_DNA"/>
</dbReference>
<sequence length="82" mass="9188">MIEHSIEEAGIKIQTKSRCIEAEAKRVEAKALLASSLDTVKSKEDVELSEALGCAIQWIYDEGQPVQWLYGPETVPWVVENE</sequence>
<name>A0A392NTR6_9FABA</name>
<protein>
    <submittedName>
        <fullName evidence="1">Uncharacterized protein</fullName>
    </submittedName>
</protein>
<proteinExistence type="predicted"/>
<feature type="non-terminal residue" evidence="1">
    <location>
        <position position="82"/>
    </location>
</feature>
<reference evidence="1 2" key="1">
    <citation type="journal article" date="2018" name="Front. Plant Sci.">
        <title>Red Clover (Trifolium pratense) and Zigzag Clover (T. medium) - A Picture of Genomic Similarities and Differences.</title>
        <authorList>
            <person name="Dluhosova J."/>
            <person name="Istvanek J."/>
            <person name="Nedelnik J."/>
            <person name="Repkova J."/>
        </authorList>
    </citation>
    <scope>NUCLEOTIDE SEQUENCE [LARGE SCALE GENOMIC DNA]</scope>
    <source>
        <strain evidence="2">cv. 10/8</strain>
        <tissue evidence="1">Leaf</tissue>
    </source>
</reference>
<organism evidence="1 2">
    <name type="scientific">Trifolium medium</name>
    <dbReference type="NCBI Taxonomy" id="97028"/>
    <lineage>
        <taxon>Eukaryota</taxon>
        <taxon>Viridiplantae</taxon>
        <taxon>Streptophyta</taxon>
        <taxon>Embryophyta</taxon>
        <taxon>Tracheophyta</taxon>
        <taxon>Spermatophyta</taxon>
        <taxon>Magnoliopsida</taxon>
        <taxon>eudicotyledons</taxon>
        <taxon>Gunneridae</taxon>
        <taxon>Pentapetalae</taxon>
        <taxon>rosids</taxon>
        <taxon>fabids</taxon>
        <taxon>Fabales</taxon>
        <taxon>Fabaceae</taxon>
        <taxon>Papilionoideae</taxon>
        <taxon>50 kb inversion clade</taxon>
        <taxon>NPAAA clade</taxon>
        <taxon>Hologalegina</taxon>
        <taxon>IRL clade</taxon>
        <taxon>Trifolieae</taxon>
        <taxon>Trifolium</taxon>
    </lineage>
</organism>